<feature type="domain" description="RES" evidence="1">
    <location>
        <begin position="81"/>
        <end position="209"/>
    </location>
</feature>
<proteinExistence type="predicted"/>
<dbReference type="InterPro" id="IPR014914">
    <property type="entry name" value="RES_dom"/>
</dbReference>
<dbReference type="AlphaFoldDB" id="A0A369TKW5"/>
<evidence type="ECO:0000313" key="3">
    <source>
        <dbReference type="Proteomes" id="UP000253941"/>
    </source>
</evidence>
<gene>
    <name evidence="2" type="ORF">DRB17_03655</name>
</gene>
<dbReference type="Proteomes" id="UP000253941">
    <property type="component" value="Unassembled WGS sequence"/>
</dbReference>
<evidence type="ECO:0000259" key="1">
    <source>
        <dbReference type="SMART" id="SM00953"/>
    </source>
</evidence>
<dbReference type="SMART" id="SM00953">
    <property type="entry name" value="RES"/>
    <property type="match status" value="1"/>
</dbReference>
<dbReference type="Pfam" id="PF08808">
    <property type="entry name" value="RES"/>
    <property type="match status" value="1"/>
</dbReference>
<keyword evidence="3" id="KW-1185">Reference proteome</keyword>
<organism evidence="2 3">
    <name type="scientific">Ferruginivarius sediminum</name>
    <dbReference type="NCBI Taxonomy" id="2661937"/>
    <lineage>
        <taxon>Bacteria</taxon>
        <taxon>Pseudomonadati</taxon>
        <taxon>Pseudomonadota</taxon>
        <taxon>Alphaproteobacteria</taxon>
        <taxon>Rhodospirillales</taxon>
        <taxon>Rhodospirillaceae</taxon>
        <taxon>Ferruginivarius</taxon>
    </lineage>
</organism>
<evidence type="ECO:0000313" key="2">
    <source>
        <dbReference type="EMBL" id="RDD63546.1"/>
    </source>
</evidence>
<dbReference type="EMBL" id="QPMH01000002">
    <property type="protein sequence ID" value="RDD63546.1"/>
    <property type="molecule type" value="Genomic_DNA"/>
</dbReference>
<accession>A0A369TKW5</accession>
<protein>
    <submittedName>
        <fullName evidence="2">RES domain-containing protein</fullName>
    </submittedName>
</protein>
<reference evidence="2 3" key="1">
    <citation type="submission" date="2018-07" db="EMBL/GenBank/DDBJ databases">
        <title>Venubactetium sediminum gen. nov., sp. nov., isolated from a marine solar saltern.</title>
        <authorList>
            <person name="Wang S."/>
        </authorList>
    </citation>
    <scope>NUCLEOTIDE SEQUENCE [LARGE SCALE GENOMIC DNA]</scope>
    <source>
        <strain evidence="2 3">WD2A32</strain>
    </source>
</reference>
<comment type="caution">
    <text evidence="2">The sequence shown here is derived from an EMBL/GenBank/DDBJ whole genome shotgun (WGS) entry which is preliminary data.</text>
</comment>
<sequence length="237" mass="26378">MVSLPDPPLRRVAWPKTHRIIRSRFPPIDLFEDIADPADWPLIAAGEARTNPRLSESVGNLDLVPPERRVGGAGASWVMAPFVHVSTDRPGRFTDGTWGVYSAGDRFEVALFETVYHHGRFMARTAEPPGWTSEFRELIGSIDAELHDLRGDSIFTPCLDPDDYSRSQSLARRLRQEGADGVVYPSVRYPDGDCIAAFWPDVVTVPTQGRHLAYHWNGGRVDRIKDASAGLVYAVEP</sequence>
<name>A0A369TKW5_9PROT</name>